<dbReference type="EMBL" id="CP031124">
    <property type="protein sequence ID" value="AXF86262.1"/>
    <property type="molecule type" value="Genomic_DNA"/>
</dbReference>
<dbReference type="KEGG" id="hyf:DTO96_102008"/>
<proteinExistence type="predicted"/>
<evidence type="ECO:0000313" key="2">
    <source>
        <dbReference type="Proteomes" id="UP000252182"/>
    </source>
</evidence>
<dbReference type="OrthoDB" id="8447211at2"/>
<sequence length="421" mass="43970">MPFGISIPIVDEVIKEGEKFIQNTVEAVKDAAQDVATTAEKAANDVGQNVVKAGKDVEANVAKAGKDVEANVAKAGKDIEATFSKVSNDTVAEVGRAYENIVELAAATYHFVENQVDGIGKTLSDAERRVLEGKLVDAVWYAMIDPLKHTEAAAADAVMESSLLNNLAAAGATVYGGPGGAAAYAAWVTYKATESLEAALKAGIIAWATSKGLKLIDGMPSEMLIDNAKRTLAAASIGGAAVAASGGTDEQVLAAFGRGAILAAAREVYRGKVGKDIEGQPAKEQAVAKLNVYGRPRVGGLWGALKDSDGNLICDSNGNAQIDIAQMPREISHVGIATSDVNLGYWGPYETNGVMQDLGKLPYMNDMAYFHDQWMAISQAEGATVQVTILPAIVFVAAGSEPSITQAATDATIENKKEKPI</sequence>
<keyword evidence="2" id="KW-1185">Reference proteome</keyword>
<reference evidence="2" key="1">
    <citation type="submission" date="2018-07" db="EMBL/GenBank/DDBJ databases">
        <authorList>
            <person name="Kim H."/>
        </authorList>
    </citation>
    <scope>NUCLEOTIDE SEQUENCE [LARGE SCALE GENOMIC DNA]</scope>
    <source>
        <strain evidence="2">F02</strain>
    </source>
</reference>
<name>A0A345DD24_9BURK</name>
<dbReference type="RefSeq" id="WP_114563357.1">
    <property type="nucleotide sequence ID" value="NZ_CP031124.1"/>
</dbReference>
<gene>
    <name evidence="1" type="ORF">DTO96_102008</name>
</gene>
<dbReference type="Proteomes" id="UP000252182">
    <property type="component" value="Chromosome"/>
</dbReference>
<dbReference type="AlphaFoldDB" id="A0A345DD24"/>
<organism evidence="1 2">
    <name type="scientific">Ephemeroptericola cinctiostellae</name>
    <dbReference type="NCBI Taxonomy" id="2268024"/>
    <lineage>
        <taxon>Bacteria</taxon>
        <taxon>Pseudomonadati</taxon>
        <taxon>Pseudomonadota</taxon>
        <taxon>Betaproteobacteria</taxon>
        <taxon>Burkholderiales</taxon>
        <taxon>Burkholderiaceae</taxon>
        <taxon>Ephemeroptericola</taxon>
    </lineage>
</organism>
<evidence type="ECO:0000313" key="1">
    <source>
        <dbReference type="EMBL" id="AXF86262.1"/>
    </source>
</evidence>
<protein>
    <submittedName>
        <fullName evidence="1">Uncharacterized protein</fullName>
    </submittedName>
</protein>
<accession>A0A345DD24</accession>